<dbReference type="Proteomes" id="UP001142462">
    <property type="component" value="Unassembled WGS sequence"/>
</dbReference>
<accession>A0A9W6LXH3</accession>
<keyword evidence="2" id="KW-1185">Reference proteome</keyword>
<dbReference type="EMBL" id="BSEJ01000011">
    <property type="protein sequence ID" value="GLJ62215.1"/>
    <property type="molecule type" value="Genomic_DNA"/>
</dbReference>
<evidence type="ECO:0000313" key="1">
    <source>
        <dbReference type="EMBL" id="GLJ62215.1"/>
    </source>
</evidence>
<proteinExistence type="predicted"/>
<gene>
    <name evidence="1" type="ORF">GCM10017576_23450</name>
</gene>
<evidence type="ECO:0000313" key="2">
    <source>
        <dbReference type="Proteomes" id="UP001142462"/>
    </source>
</evidence>
<protein>
    <submittedName>
        <fullName evidence="1">Uncharacterized protein</fullName>
    </submittedName>
</protein>
<name>A0A9W6LXH3_9MICO</name>
<sequence>MTTLKPEDLEGLSFHLRPGAAEPEVCAHPSTCSLGPHAKGIEAAERLREQKPKATEWRWPAFTKADLPMLRESLRTGKSIIELREEGW</sequence>
<reference evidence="1" key="2">
    <citation type="submission" date="2023-01" db="EMBL/GenBank/DDBJ databases">
        <authorList>
            <person name="Sun Q."/>
            <person name="Evtushenko L."/>
        </authorList>
    </citation>
    <scope>NUCLEOTIDE SEQUENCE</scope>
    <source>
        <strain evidence="1">VKM Ac-1020</strain>
    </source>
</reference>
<dbReference type="RefSeq" id="WP_271173906.1">
    <property type="nucleotide sequence ID" value="NZ_BSEJ01000011.1"/>
</dbReference>
<dbReference type="AlphaFoldDB" id="A0A9W6LXH3"/>
<comment type="caution">
    <text evidence="1">The sequence shown here is derived from an EMBL/GenBank/DDBJ whole genome shotgun (WGS) entry which is preliminary data.</text>
</comment>
<organism evidence="1 2">
    <name type="scientific">Microbacterium barkeri</name>
    <dbReference type="NCBI Taxonomy" id="33917"/>
    <lineage>
        <taxon>Bacteria</taxon>
        <taxon>Bacillati</taxon>
        <taxon>Actinomycetota</taxon>
        <taxon>Actinomycetes</taxon>
        <taxon>Micrococcales</taxon>
        <taxon>Microbacteriaceae</taxon>
        <taxon>Microbacterium</taxon>
    </lineage>
</organism>
<reference evidence="1" key="1">
    <citation type="journal article" date="2014" name="Int. J. Syst. Evol. Microbiol.">
        <title>Complete genome sequence of Corynebacterium casei LMG S-19264T (=DSM 44701T), isolated from a smear-ripened cheese.</title>
        <authorList>
            <consortium name="US DOE Joint Genome Institute (JGI-PGF)"/>
            <person name="Walter F."/>
            <person name="Albersmeier A."/>
            <person name="Kalinowski J."/>
            <person name="Ruckert C."/>
        </authorList>
    </citation>
    <scope>NUCLEOTIDE SEQUENCE</scope>
    <source>
        <strain evidence="1">VKM Ac-1020</strain>
    </source>
</reference>